<dbReference type="SUPFAM" id="SSF56112">
    <property type="entry name" value="Protein kinase-like (PK-like)"/>
    <property type="match status" value="1"/>
</dbReference>
<dbReference type="EMBL" id="SMLD01000067">
    <property type="protein sequence ID" value="TDE45299.1"/>
    <property type="molecule type" value="Genomic_DNA"/>
</dbReference>
<dbReference type="InterPro" id="IPR002575">
    <property type="entry name" value="Aminoglycoside_PTrfase"/>
</dbReference>
<evidence type="ECO:0000313" key="2">
    <source>
        <dbReference type="EMBL" id="TDE45299.1"/>
    </source>
</evidence>
<evidence type="ECO:0000313" key="3">
    <source>
        <dbReference type="Proteomes" id="UP000295136"/>
    </source>
</evidence>
<organism evidence="2 3">
    <name type="scientific">Nonomuraea mesophila</name>
    <dbReference type="NCBI Taxonomy" id="2530382"/>
    <lineage>
        <taxon>Bacteria</taxon>
        <taxon>Bacillati</taxon>
        <taxon>Actinomycetota</taxon>
        <taxon>Actinomycetes</taxon>
        <taxon>Streptosporangiales</taxon>
        <taxon>Streptosporangiaceae</taxon>
        <taxon>Nonomuraea</taxon>
    </lineage>
</organism>
<accession>A0A4R5FAK2</accession>
<gene>
    <name evidence="2" type="ORF">E1295_24370</name>
</gene>
<feature type="domain" description="Aminoglycoside phosphotransferase" evidence="1">
    <location>
        <begin position="35"/>
        <end position="242"/>
    </location>
</feature>
<dbReference type="Gene3D" id="3.90.1200.10">
    <property type="match status" value="1"/>
</dbReference>
<dbReference type="AlphaFoldDB" id="A0A4R5FAK2"/>
<sequence>MAYERAAGHAAVFKHFAVDEADRPEQSCYQYAPVFPVRLGDGKAVIKRTTGPASAAAAIARWVAALAGQGVGVVTPLPLPMDNPAQVGDRFWVAYSWVGGRPYTGSAHDVAAAGDLLGRIHAARPAADGHEDGMPEFGWPDHDAASVEEDVTGLRQVLGKHAPDLLDEVMARMEPWLESFMARTLPPVRDGGLPRAAVSMDFKANNLVYAEDAPVLVDPDNAEYAPRVLDLALAALLFHNETATGPPRLFTTGEWTAFSSAYRRHVRLTEAELAVWPVAVRYMLLEWGVWTLIDAAEWNDWDDPRTRAFLRDLATVDVDRFPLR</sequence>
<keyword evidence="3" id="KW-1185">Reference proteome</keyword>
<proteinExistence type="predicted"/>
<dbReference type="RefSeq" id="WP_132632982.1">
    <property type="nucleotide sequence ID" value="NZ_SMLD01000067.1"/>
</dbReference>
<dbReference type="Proteomes" id="UP000295136">
    <property type="component" value="Unassembled WGS sequence"/>
</dbReference>
<comment type="caution">
    <text evidence="2">The sequence shown here is derived from an EMBL/GenBank/DDBJ whole genome shotgun (WGS) entry which is preliminary data.</text>
</comment>
<name>A0A4R5FAK2_9ACTN</name>
<evidence type="ECO:0000259" key="1">
    <source>
        <dbReference type="Pfam" id="PF01636"/>
    </source>
</evidence>
<protein>
    <recommendedName>
        <fullName evidence="1">Aminoglycoside phosphotransferase domain-containing protein</fullName>
    </recommendedName>
</protein>
<dbReference type="Pfam" id="PF01636">
    <property type="entry name" value="APH"/>
    <property type="match status" value="1"/>
</dbReference>
<dbReference type="InterPro" id="IPR011009">
    <property type="entry name" value="Kinase-like_dom_sf"/>
</dbReference>
<reference evidence="2 3" key="1">
    <citation type="submission" date="2019-03" db="EMBL/GenBank/DDBJ databases">
        <title>Draft genome sequences of novel Actinobacteria.</title>
        <authorList>
            <person name="Sahin N."/>
            <person name="Ay H."/>
            <person name="Saygin H."/>
        </authorList>
    </citation>
    <scope>NUCLEOTIDE SEQUENCE [LARGE SCALE GENOMIC DNA]</scope>
    <source>
        <strain evidence="2 3">6K102</strain>
    </source>
</reference>